<evidence type="ECO:0000256" key="1">
    <source>
        <dbReference type="SAM" id="SignalP"/>
    </source>
</evidence>
<dbReference type="InterPro" id="IPR036374">
    <property type="entry name" value="OxRdtase_Mopterin-bd_sf"/>
</dbReference>
<comment type="caution">
    <text evidence="2">The sequence shown here is derived from an EMBL/GenBank/DDBJ whole genome shotgun (WGS) entry which is preliminary data.</text>
</comment>
<evidence type="ECO:0000313" key="3">
    <source>
        <dbReference type="Proteomes" id="UP000440304"/>
    </source>
</evidence>
<dbReference type="OrthoDB" id="9798763at2"/>
<dbReference type="SUPFAM" id="SSF56524">
    <property type="entry name" value="Oxidoreductase molybdopterin-binding domain"/>
    <property type="match status" value="1"/>
</dbReference>
<dbReference type="RefSeq" id="WP_160785073.1">
    <property type="nucleotide sequence ID" value="NZ_CP086610.1"/>
</dbReference>
<proteinExistence type="predicted"/>
<gene>
    <name evidence="2" type="ORF">GR156_05075</name>
</gene>
<feature type="signal peptide" evidence="1">
    <location>
        <begin position="1"/>
        <end position="24"/>
    </location>
</feature>
<organism evidence="2 3">
    <name type="scientific">Shinella zoogloeoides</name>
    <name type="common">Crabtreella saccharophila</name>
    <dbReference type="NCBI Taxonomy" id="352475"/>
    <lineage>
        <taxon>Bacteria</taxon>
        <taxon>Pseudomonadati</taxon>
        <taxon>Pseudomonadota</taxon>
        <taxon>Alphaproteobacteria</taxon>
        <taxon>Hyphomicrobiales</taxon>
        <taxon>Rhizobiaceae</taxon>
        <taxon>Shinella</taxon>
    </lineage>
</organism>
<dbReference type="Proteomes" id="UP000440304">
    <property type="component" value="Unassembled WGS sequence"/>
</dbReference>
<reference evidence="2 3" key="1">
    <citation type="submission" date="2019-12" db="EMBL/GenBank/DDBJ databases">
        <title>Shinella granuli gen. nov., sp. nov., and proposal of the reclassification of Zoogloea ramigera ATCC 19623 as Shinella zoogloeoides sp. nov.</title>
        <authorList>
            <person name="Gao J."/>
        </authorList>
    </citation>
    <scope>NUCLEOTIDE SEQUENCE [LARGE SCALE GENOMIC DNA]</scope>
    <source>
        <strain evidence="2 3">DSM 287</strain>
    </source>
</reference>
<dbReference type="EMBL" id="WUML01000003">
    <property type="protein sequence ID" value="MXN99662.1"/>
    <property type="molecule type" value="Genomic_DNA"/>
</dbReference>
<evidence type="ECO:0000313" key="2">
    <source>
        <dbReference type="EMBL" id="MXN99662.1"/>
    </source>
</evidence>
<name>A0A6N8T8N6_SHIZO</name>
<dbReference type="AlphaFoldDB" id="A0A6N8T8N6"/>
<feature type="chain" id="PRO_5026948544" evidence="1">
    <location>
        <begin position="25"/>
        <end position="161"/>
    </location>
</feature>
<sequence length="161" mass="17112">MLSMTKSLAAFAVGLALTCTTALAAEPYFTIRSADGAKTVEITAEAIAKAGSVTFKTTLPGTDGEELHEVRGPLMQSLLDQAGFASAEYVAVALDNYEIDVPAEDFTTLGAIAAVEVDGKPLTVRDKGPTWIVYPRSDNAALTDPIYESRSVWQLKELVAK</sequence>
<accession>A0A6N8T8N6</accession>
<protein>
    <submittedName>
        <fullName evidence="2">Molybdopterin-binding oxidoreductase</fullName>
    </submittedName>
</protein>
<keyword evidence="1" id="KW-0732">Signal</keyword>